<protein>
    <submittedName>
        <fullName evidence="7">Methicillin resistance protein</fullName>
    </submittedName>
</protein>
<dbReference type="InterPro" id="IPR003447">
    <property type="entry name" value="FEMABX"/>
</dbReference>
<sequence length="299" mass="34897">MSSIGWIVERKDGVNYFIKKFPLIGSFIKIQRPKKIDFDQITTIAKKYRAFQIIIEPILPARFGSKSWSSAGIRTNNHNLIILQGYKQSKSPYLPSKTIYIDLTKSEKVLLKEMHYKTRYNIKKASQNSTTKSPKFFKIQISYDIEKFADFWQECARNQRGMFLSQKKEIIELYKAFGENAHLILVYHKDTSEVAERTPRMVEKRELVSGILMIRTKDIAYYMYAAASDAGKKLFAPTLCAWEAIKLSKKHGSKIFDFEGIYDERFPLKSWHGFTRFKKSFGGREIEYPGAFVKYRIPI</sequence>
<comment type="similarity">
    <text evidence="1">Belongs to the FemABX family.</text>
</comment>
<evidence type="ECO:0000256" key="3">
    <source>
        <dbReference type="ARBA" id="ARBA00022960"/>
    </source>
</evidence>
<name>A0A0G0MMV7_9BACT</name>
<dbReference type="PROSITE" id="PS51191">
    <property type="entry name" value="FEMABX"/>
    <property type="match status" value="1"/>
</dbReference>
<organism evidence="7 8">
    <name type="scientific">Candidatus Woesebacteria bacterium GW2011_GWB1_39_12</name>
    <dbReference type="NCBI Taxonomy" id="1618574"/>
    <lineage>
        <taxon>Bacteria</taxon>
        <taxon>Candidatus Woeseibacteriota</taxon>
    </lineage>
</organism>
<dbReference type="Gene3D" id="3.40.630.30">
    <property type="match status" value="1"/>
</dbReference>
<dbReference type="GO" id="GO:0016755">
    <property type="term" value="F:aminoacyltransferase activity"/>
    <property type="evidence" value="ECO:0007669"/>
    <property type="project" value="InterPro"/>
</dbReference>
<evidence type="ECO:0000256" key="1">
    <source>
        <dbReference type="ARBA" id="ARBA00009943"/>
    </source>
</evidence>
<dbReference type="SUPFAM" id="SSF55729">
    <property type="entry name" value="Acyl-CoA N-acyltransferases (Nat)"/>
    <property type="match status" value="1"/>
</dbReference>
<dbReference type="EMBL" id="LBWB01000002">
    <property type="protein sequence ID" value="KKR01756.1"/>
    <property type="molecule type" value="Genomic_DNA"/>
</dbReference>
<dbReference type="GO" id="GO:0008360">
    <property type="term" value="P:regulation of cell shape"/>
    <property type="evidence" value="ECO:0007669"/>
    <property type="project" value="UniProtKB-KW"/>
</dbReference>
<dbReference type="AlphaFoldDB" id="A0A0G0MMV7"/>
<comment type="caution">
    <text evidence="7">The sequence shown here is derived from an EMBL/GenBank/DDBJ whole genome shotgun (WGS) entry which is preliminary data.</text>
</comment>
<accession>A0A0G0MMV7</accession>
<dbReference type="PANTHER" id="PTHR36174:SF1">
    <property type="entry name" value="LIPID II:GLYCINE GLYCYLTRANSFERASE"/>
    <property type="match status" value="1"/>
</dbReference>
<keyword evidence="4" id="KW-0573">Peptidoglycan synthesis</keyword>
<reference evidence="7 8" key="1">
    <citation type="journal article" date="2015" name="Nature">
        <title>rRNA introns, odd ribosomes, and small enigmatic genomes across a large radiation of phyla.</title>
        <authorList>
            <person name="Brown C.T."/>
            <person name="Hug L.A."/>
            <person name="Thomas B.C."/>
            <person name="Sharon I."/>
            <person name="Castelle C.J."/>
            <person name="Singh A."/>
            <person name="Wilkins M.J."/>
            <person name="Williams K.H."/>
            <person name="Banfield J.F."/>
        </authorList>
    </citation>
    <scope>NUCLEOTIDE SEQUENCE [LARGE SCALE GENOMIC DNA]</scope>
</reference>
<dbReference type="STRING" id="1618574.UT24_C0002G0019"/>
<dbReference type="GO" id="GO:0009252">
    <property type="term" value="P:peptidoglycan biosynthetic process"/>
    <property type="evidence" value="ECO:0007669"/>
    <property type="project" value="UniProtKB-KW"/>
</dbReference>
<gene>
    <name evidence="7" type="ORF">UT24_C0002G0019</name>
</gene>
<keyword evidence="3" id="KW-0133">Cell shape</keyword>
<keyword evidence="6" id="KW-0961">Cell wall biogenesis/degradation</keyword>
<evidence type="ECO:0000256" key="5">
    <source>
        <dbReference type="ARBA" id="ARBA00023315"/>
    </source>
</evidence>
<evidence type="ECO:0000256" key="6">
    <source>
        <dbReference type="ARBA" id="ARBA00023316"/>
    </source>
</evidence>
<dbReference type="InterPro" id="IPR016181">
    <property type="entry name" value="Acyl_CoA_acyltransferase"/>
</dbReference>
<keyword evidence="2" id="KW-0808">Transferase</keyword>
<keyword evidence="5" id="KW-0012">Acyltransferase</keyword>
<dbReference type="Pfam" id="PF02388">
    <property type="entry name" value="FemAB"/>
    <property type="match status" value="1"/>
</dbReference>
<evidence type="ECO:0000313" key="8">
    <source>
        <dbReference type="Proteomes" id="UP000033881"/>
    </source>
</evidence>
<dbReference type="GO" id="GO:0071555">
    <property type="term" value="P:cell wall organization"/>
    <property type="evidence" value="ECO:0007669"/>
    <property type="project" value="UniProtKB-KW"/>
</dbReference>
<dbReference type="InterPro" id="IPR050644">
    <property type="entry name" value="PG_Glycine_Bridge_Synth"/>
</dbReference>
<dbReference type="Proteomes" id="UP000033881">
    <property type="component" value="Unassembled WGS sequence"/>
</dbReference>
<proteinExistence type="inferred from homology"/>
<evidence type="ECO:0000256" key="2">
    <source>
        <dbReference type="ARBA" id="ARBA00022679"/>
    </source>
</evidence>
<evidence type="ECO:0000256" key="4">
    <source>
        <dbReference type="ARBA" id="ARBA00022984"/>
    </source>
</evidence>
<dbReference type="PANTHER" id="PTHR36174">
    <property type="entry name" value="LIPID II:GLYCINE GLYCYLTRANSFERASE"/>
    <property type="match status" value="1"/>
</dbReference>
<evidence type="ECO:0000313" key="7">
    <source>
        <dbReference type="EMBL" id="KKR01756.1"/>
    </source>
</evidence>